<dbReference type="EMBL" id="MT143985">
    <property type="protein sequence ID" value="QJA45087.1"/>
    <property type="molecule type" value="Genomic_DNA"/>
</dbReference>
<dbReference type="AlphaFoldDB" id="A0A6H1ZCH6"/>
<accession>A0A6H1ZCH6</accession>
<dbReference type="InterPro" id="IPR007499">
    <property type="entry name" value="ERF_bacteria_virus"/>
</dbReference>
<gene>
    <name evidence="1" type="ORF">TM448A00172_0046</name>
    <name evidence="2" type="ORF">TM448B00344_0032</name>
</gene>
<dbReference type="Pfam" id="PF04404">
    <property type="entry name" value="ERF"/>
    <property type="match status" value="1"/>
</dbReference>
<reference evidence="1" key="1">
    <citation type="submission" date="2020-03" db="EMBL/GenBank/DDBJ databases">
        <title>The deep terrestrial virosphere.</title>
        <authorList>
            <person name="Holmfeldt K."/>
            <person name="Nilsson E."/>
            <person name="Simone D."/>
            <person name="Lopez-Fernandez M."/>
            <person name="Wu X."/>
            <person name="de Brujin I."/>
            <person name="Lundin D."/>
            <person name="Andersson A."/>
            <person name="Bertilsson S."/>
            <person name="Dopson M."/>
        </authorList>
    </citation>
    <scope>NUCLEOTIDE SEQUENCE</scope>
    <source>
        <strain evidence="1">TM448A00172</strain>
        <strain evidence="2">TM448B00344</strain>
    </source>
</reference>
<evidence type="ECO:0000313" key="2">
    <source>
        <dbReference type="EMBL" id="QJH95086.1"/>
    </source>
</evidence>
<dbReference type="EMBL" id="MT144612">
    <property type="protein sequence ID" value="QJH95086.1"/>
    <property type="molecule type" value="Genomic_DNA"/>
</dbReference>
<sequence length="276" mass="30878">MRYNTNVLRQPKTRPEKIENMTDEKKVVAVKEPATQGVMTPEALMSQAISEKVPVDVLERLMAMRKELKDEQAREMFAQDMADFQSNCPVITKGKGVLNKDKSSVRYKYAPLEEIIEQTREVRKAHGFSHSFDTLVSTEEKNNEVSVICTVKHRLGHTEQSTFKVPTDPQAFMNAPQKFASAMTYAKRYAFINAMGITLGGEDDDARTAPKNNKYTVVQMAEIEKLGKEAGLTQSEVTQGVRKHFGVSITQLTATQADGVITMLKKSIAEKETKAV</sequence>
<protein>
    <submittedName>
        <fullName evidence="1">Putative Erf family protein</fullName>
    </submittedName>
</protein>
<organism evidence="1">
    <name type="scientific">viral metagenome</name>
    <dbReference type="NCBI Taxonomy" id="1070528"/>
    <lineage>
        <taxon>unclassified sequences</taxon>
        <taxon>metagenomes</taxon>
        <taxon>organismal metagenomes</taxon>
    </lineage>
</organism>
<name>A0A6H1ZCH6_9ZZZZ</name>
<proteinExistence type="predicted"/>
<evidence type="ECO:0000313" key="1">
    <source>
        <dbReference type="EMBL" id="QJA45087.1"/>
    </source>
</evidence>